<evidence type="ECO:0000313" key="2">
    <source>
        <dbReference type="Proteomes" id="UP000828048"/>
    </source>
</evidence>
<organism evidence="1 2">
    <name type="scientific">Vaccinium darrowii</name>
    <dbReference type="NCBI Taxonomy" id="229202"/>
    <lineage>
        <taxon>Eukaryota</taxon>
        <taxon>Viridiplantae</taxon>
        <taxon>Streptophyta</taxon>
        <taxon>Embryophyta</taxon>
        <taxon>Tracheophyta</taxon>
        <taxon>Spermatophyta</taxon>
        <taxon>Magnoliopsida</taxon>
        <taxon>eudicotyledons</taxon>
        <taxon>Gunneridae</taxon>
        <taxon>Pentapetalae</taxon>
        <taxon>asterids</taxon>
        <taxon>Ericales</taxon>
        <taxon>Ericaceae</taxon>
        <taxon>Vaccinioideae</taxon>
        <taxon>Vaccinieae</taxon>
        <taxon>Vaccinium</taxon>
    </lineage>
</organism>
<proteinExistence type="predicted"/>
<gene>
    <name evidence="1" type="ORF">Vadar_018870</name>
</gene>
<reference evidence="1 2" key="1">
    <citation type="journal article" date="2021" name="Hortic Res">
        <title>High-quality reference genome and annotation aids understanding of berry development for evergreen blueberry (Vaccinium darrowii).</title>
        <authorList>
            <person name="Yu J."/>
            <person name="Hulse-Kemp A.M."/>
            <person name="Babiker E."/>
            <person name="Staton M."/>
        </authorList>
    </citation>
    <scope>NUCLEOTIDE SEQUENCE [LARGE SCALE GENOMIC DNA]</scope>
    <source>
        <strain evidence="2">cv. NJ 8807/NJ 8810</strain>
        <tissue evidence="1">Young leaf</tissue>
    </source>
</reference>
<accession>A0ACB7Z794</accession>
<sequence>MGIKEEKHVESRTNNSTKNGVLITVYLESTILIPARRKNNPIKRFNPNRSTHGYDRRAQLLAYAQELRHSISHQEEFTMKNSRPRAARVNLYIRI</sequence>
<dbReference type="Proteomes" id="UP000828048">
    <property type="component" value="Chromosome 4"/>
</dbReference>
<name>A0ACB7Z794_9ERIC</name>
<dbReference type="EMBL" id="CM037154">
    <property type="protein sequence ID" value="KAH7860862.1"/>
    <property type="molecule type" value="Genomic_DNA"/>
</dbReference>
<evidence type="ECO:0000313" key="1">
    <source>
        <dbReference type="EMBL" id="KAH7860862.1"/>
    </source>
</evidence>
<keyword evidence="2" id="KW-1185">Reference proteome</keyword>
<protein>
    <submittedName>
        <fullName evidence="1">Uncharacterized protein</fullName>
    </submittedName>
</protein>
<comment type="caution">
    <text evidence="1">The sequence shown here is derived from an EMBL/GenBank/DDBJ whole genome shotgun (WGS) entry which is preliminary data.</text>
</comment>